<evidence type="ECO:0000313" key="4">
    <source>
        <dbReference type="EMBL" id="SMC02205.1"/>
    </source>
</evidence>
<evidence type="ECO:0000259" key="3">
    <source>
        <dbReference type="Pfam" id="PF19295"/>
    </source>
</evidence>
<gene>
    <name evidence="4" type="ORF">SAMN00768000_0423</name>
</gene>
<dbReference type="EMBL" id="FWWY01000001">
    <property type="protein sequence ID" value="SMC02205.1"/>
    <property type="molecule type" value="Genomic_DNA"/>
</dbReference>
<dbReference type="GO" id="GO:0016226">
    <property type="term" value="P:iron-sulfur cluster assembly"/>
    <property type="evidence" value="ECO:0007669"/>
    <property type="project" value="InterPro"/>
</dbReference>
<dbReference type="Pfam" id="PF01458">
    <property type="entry name" value="SUFBD_core"/>
    <property type="match status" value="1"/>
</dbReference>
<dbReference type="InterPro" id="IPR000825">
    <property type="entry name" value="SUF_FeS_clus_asmbl_SufBD_core"/>
</dbReference>
<feature type="domain" description="SUF system FeS cluster assembly SufBD N-terminal" evidence="3">
    <location>
        <begin position="79"/>
        <end position="147"/>
    </location>
</feature>
<dbReference type="SUPFAM" id="SSF101960">
    <property type="entry name" value="Stabilizer of iron transporter SufD"/>
    <property type="match status" value="1"/>
</dbReference>
<dbReference type="RefSeq" id="WP_020376297.1">
    <property type="nucleotide sequence ID" value="NZ_FWWY01000001.1"/>
</dbReference>
<sequence>MELWPPFEQITPDMIITMSEKRQEPPWLRNFRLKAWERLTSDAVAPFWPSMAPIPFAMPPSRQEIAAYYQHSDEADLVYQRLSQTLSDSGIIYGDFYDVLQKHPDMIQQYLGSLITIQDSPLSALNSAFFTGGMVVYIPDHVHCQVPLSYFRAFSNPGQIERQLIILGTGASAEFVEGRPSLDYALHHIVLTEVILSEAASLKYTAIKNWDSHVNTWVKKRTHCAKEAHVTWVEGHFGGQDTREWTEVILTGEQARCDLVSYLYSSSSQQISYVPRIIHDAPHSSSLLTVHGVATGNLQITGTQDVLPHAQGAVIQRDLLALKSGRAQVTLSNPSIIAEPSAEITGNDFVVQPWNLTDAHQNGRPLEIAQSFLSHLPMEFAIEAQRLINQKSRQDVPGR</sequence>
<dbReference type="Proteomes" id="UP000192660">
    <property type="component" value="Unassembled WGS sequence"/>
</dbReference>
<evidence type="ECO:0000259" key="2">
    <source>
        <dbReference type="Pfam" id="PF01458"/>
    </source>
</evidence>
<dbReference type="AlphaFoldDB" id="A0A1W1W7G9"/>
<dbReference type="STRING" id="28034.BFX07_03045"/>
<dbReference type="InterPro" id="IPR037284">
    <property type="entry name" value="SUF_FeS_clus_asmbl_SufBD_sf"/>
</dbReference>
<reference evidence="5" key="1">
    <citation type="submission" date="2017-04" db="EMBL/GenBank/DDBJ databases">
        <authorList>
            <person name="Varghese N."/>
            <person name="Submissions S."/>
        </authorList>
    </citation>
    <scope>NUCLEOTIDE SEQUENCE [LARGE SCALE GENOMIC DNA]</scope>
    <source>
        <strain evidence="5">DSM 9293</strain>
    </source>
</reference>
<dbReference type="InterPro" id="IPR055346">
    <property type="entry name" value="Fe-S_cluster_assembly_SufBD"/>
</dbReference>
<dbReference type="PANTHER" id="PTHR30508:SF1">
    <property type="entry name" value="UPF0051 PROTEIN ABCI8, CHLOROPLASTIC-RELATED"/>
    <property type="match status" value="1"/>
</dbReference>
<proteinExistence type="inferred from homology"/>
<dbReference type="OrthoDB" id="9803529at2"/>
<accession>A0A1W1W7G9</accession>
<evidence type="ECO:0000313" key="5">
    <source>
        <dbReference type="Proteomes" id="UP000192660"/>
    </source>
</evidence>
<dbReference type="InterPro" id="IPR045595">
    <property type="entry name" value="SufBD_N"/>
</dbReference>
<keyword evidence="5" id="KW-1185">Reference proteome</keyword>
<feature type="domain" description="SUF system FeS cluster assembly SufBD core" evidence="2">
    <location>
        <begin position="155"/>
        <end position="313"/>
    </location>
</feature>
<dbReference type="PANTHER" id="PTHR30508">
    <property type="entry name" value="FES CLUSTER ASSEMBLY PROTEIN SUF"/>
    <property type="match status" value="1"/>
</dbReference>
<comment type="similarity">
    <text evidence="1">Belongs to the iron-sulfur cluster assembly SufBD family.</text>
</comment>
<organism evidence="4 5">
    <name type="scientific">Sulfobacillus thermosulfidooxidans (strain DSM 9293 / VKM B-1269 / AT-1)</name>
    <dbReference type="NCBI Taxonomy" id="929705"/>
    <lineage>
        <taxon>Bacteria</taxon>
        <taxon>Bacillati</taxon>
        <taxon>Bacillota</taxon>
        <taxon>Clostridia</taxon>
        <taxon>Eubacteriales</taxon>
        <taxon>Clostridiales Family XVII. Incertae Sedis</taxon>
        <taxon>Sulfobacillus</taxon>
    </lineage>
</organism>
<evidence type="ECO:0000256" key="1">
    <source>
        <dbReference type="ARBA" id="ARBA00043967"/>
    </source>
</evidence>
<dbReference type="Pfam" id="PF19295">
    <property type="entry name" value="SufBD_N"/>
    <property type="match status" value="1"/>
</dbReference>
<protein>
    <submittedName>
        <fullName evidence="4">Uncharacterized protein family (UPF0051)</fullName>
    </submittedName>
</protein>
<name>A0A1W1W7G9_SULTA</name>